<feature type="domain" description="ABC transporter" evidence="6">
    <location>
        <begin position="13"/>
        <end position="212"/>
    </location>
</feature>
<dbReference type="PANTHER" id="PTHR42711">
    <property type="entry name" value="ABC TRANSPORTER ATP-BINDING PROTEIN"/>
    <property type="match status" value="1"/>
</dbReference>
<dbReference type="InterPro" id="IPR027417">
    <property type="entry name" value="P-loop_NTPase"/>
</dbReference>
<dbReference type="GO" id="GO:0005524">
    <property type="term" value="F:ATP binding"/>
    <property type="evidence" value="ECO:0007669"/>
    <property type="project" value="UniProtKB-KW"/>
</dbReference>
<dbReference type="Gene3D" id="3.40.50.300">
    <property type="entry name" value="P-loop containing nucleotide triphosphate hydrolases"/>
    <property type="match status" value="1"/>
</dbReference>
<dbReference type="PANTHER" id="PTHR42711:SF5">
    <property type="entry name" value="ABC TRANSPORTER ATP-BINDING PROTEIN NATA"/>
    <property type="match status" value="1"/>
</dbReference>
<dbReference type="EMBL" id="BARS01045203">
    <property type="protein sequence ID" value="GAG30174.1"/>
    <property type="molecule type" value="Genomic_DNA"/>
</dbReference>
<sequence length="212" mass="23704">MEKPDSTSQAWAIEIKGLTKSFGNHLALRGIDFGVRQGEFVVILGPNGAGKTTLIKVLATIMNPSSGRVLIGGLNPKNDAGEIRRQIGVVTHQTFLYSNLTAYENLEFYSRMYDVPRSKERIHEVVAMVGMTSRLHDRVGTLSRGMQQRLSIARSLLHKPTIMLLDEPEMGLDQQAISVLWEILQAEEEGKRTIIHTTHSLERGLELCDRLL</sequence>
<evidence type="ECO:0000256" key="1">
    <source>
        <dbReference type="ARBA" id="ARBA00005417"/>
    </source>
</evidence>
<dbReference type="PROSITE" id="PS50893">
    <property type="entry name" value="ABC_TRANSPORTER_2"/>
    <property type="match status" value="1"/>
</dbReference>
<reference evidence="7" key="1">
    <citation type="journal article" date="2014" name="Front. Microbiol.">
        <title>High frequency of phylogenetically diverse reductive dehalogenase-homologous genes in deep subseafloor sedimentary metagenomes.</title>
        <authorList>
            <person name="Kawai M."/>
            <person name="Futagami T."/>
            <person name="Toyoda A."/>
            <person name="Takaki Y."/>
            <person name="Nishi S."/>
            <person name="Hori S."/>
            <person name="Arai W."/>
            <person name="Tsubouchi T."/>
            <person name="Morono Y."/>
            <person name="Uchiyama I."/>
            <person name="Ito T."/>
            <person name="Fujiyama A."/>
            <person name="Inagaki F."/>
            <person name="Takami H."/>
        </authorList>
    </citation>
    <scope>NUCLEOTIDE SEQUENCE</scope>
    <source>
        <strain evidence="7">Expedition CK06-06</strain>
    </source>
</reference>
<evidence type="ECO:0000256" key="3">
    <source>
        <dbReference type="ARBA" id="ARBA00022741"/>
    </source>
</evidence>
<comment type="similarity">
    <text evidence="1">Belongs to the ABC transporter superfamily.</text>
</comment>
<evidence type="ECO:0000256" key="5">
    <source>
        <dbReference type="ARBA" id="ARBA00022840"/>
    </source>
</evidence>
<gene>
    <name evidence="7" type="ORF">S01H1_68172</name>
</gene>
<proteinExistence type="inferred from homology"/>
<dbReference type="NCBIfam" id="TIGR01189">
    <property type="entry name" value="ccmA"/>
    <property type="match status" value="1"/>
</dbReference>
<dbReference type="AlphaFoldDB" id="X0WGV5"/>
<protein>
    <recommendedName>
        <fullName evidence="6">ABC transporter domain-containing protein</fullName>
    </recommendedName>
</protein>
<name>X0WGV5_9ZZZZ</name>
<keyword evidence="4" id="KW-0201">Cytochrome c-type biogenesis</keyword>
<organism evidence="7">
    <name type="scientific">marine sediment metagenome</name>
    <dbReference type="NCBI Taxonomy" id="412755"/>
    <lineage>
        <taxon>unclassified sequences</taxon>
        <taxon>metagenomes</taxon>
        <taxon>ecological metagenomes</taxon>
    </lineage>
</organism>
<evidence type="ECO:0000256" key="4">
    <source>
        <dbReference type="ARBA" id="ARBA00022748"/>
    </source>
</evidence>
<keyword evidence="2" id="KW-0813">Transport</keyword>
<dbReference type="InterPro" id="IPR050763">
    <property type="entry name" value="ABC_transporter_ATP-binding"/>
</dbReference>
<dbReference type="InterPro" id="IPR003593">
    <property type="entry name" value="AAA+_ATPase"/>
</dbReference>
<dbReference type="InterPro" id="IPR005895">
    <property type="entry name" value="ABC_transptr_haem_export_CcmA"/>
</dbReference>
<dbReference type="InterPro" id="IPR003439">
    <property type="entry name" value="ABC_transporter-like_ATP-bd"/>
</dbReference>
<dbReference type="GO" id="GO:0022857">
    <property type="term" value="F:transmembrane transporter activity"/>
    <property type="evidence" value="ECO:0007669"/>
    <property type="project" value="InterPro"/>
</dbReference>
<dbReference type="GO" id="GO:0017004">
    <property type="term" value="P:cytochrome complex assembly"/>
    <property type="evidence" value="ECO:0007669"/>
    <property type="project" value="UniProtKB-KW"/>
</dbReference>
<feature type="non-terminal residue" evidence="7">
    <location>
        <position position="212"/>
    </location>
</feature>
<keyword evidence="5" id="KW-0067">ATP-binding</keyword>
<accession>X0WGV5</accession>
<evidence type="ECO:0000259" key="6">
    <source>
        <dbReference type="PROSITE" id="PS50893"/>
    </source>
</evidence>
<comment type="caution">
    <text evidence="7">The sequence shown here is derived from an EMBL/GenBank/DDBJ whole genome shotgun (WGS) entry which is preliminary data.</text>
</comment>
<dbReference type="Pfam" id="PF00005">
    <property type="entry name" value="ABC_tran"/>
    <property type="match status" value="1"/>
</dbReference>
<dbReference type="GO" id="GO:0016887">
    <property type="term" value="F:ATP hydrolysis activity"/>
    <property type="evidence" value="ECO:0007669"/>
    <property type="project" value="InterPro"/>
</dbReference>
<dbReference type="SMART" id="SM00382">
    <property type="entry name" value="AAA"/>
    <property type="match status" value="1"/>
</dbReference>
<dbReference type="SUPFAM" id="SSF52540">
    <property type="entry name" value="P-loop containing nucleoside triphosphate hydrolases"/>
    <property type="match status" value="1"/>
</dbReference>
<keyword evidence="3" id="KW-0547">Nucleotide-binding</keyword>
<evidence type="ECO:0000313" key="7">
    <source>
        <dbReference type="EMBL" id="GAG30174.1"/>
    </source>
</evidence>
<evidence type="ECO:0000256" key="2">
    <source>
        <dbReference type="ARBA" id="ARBA00022448"/>
    </source>
</evidence>